<dbReference type="Proteomes" id="UP001465755">
    <property type="component" value="Unassembled WGS sequence"/>
</dbReference>
<protein>
    <recommendedName>
        <fullName evidence="3">NmrA-like domain-containing protein</fullName>
    </recommendedName>
</protein>
<comment type="caution">
    <text evidence="4">The sequence shown here is derived from an EMBL/GenBank/DDBJ whole genome shotgun (WGS) entry which is preliminary data.</text>
</comment>
<dbReference type="InterPro" id="IPR051164">
    <property type="entry name" value="NmrA-like_oxidored"/>
</dbReference>
<evidence type="ECO:0000313" key="5">
    <source>
        <dbReference type="Proteomes" id="UP001465755"/>
    </source>
</evidence>
<dbReference type="PANTHER" id="PTHR42748:SF7">
    <property type="entry name" value="NMRA LIKE REDOX SENSOR 1-RELATED"/>
    <property type="match status" value="1"/>
</dbReference>
<gene>
    <name evidence="4" type="ORF">WJX73_004067</name>
</gene>
<dbReference type="GO" id="GO:0005634">
    <property type="term" value="C:nucleus"/>
    <property type="evidence" value="ECO:0007669"/>
    <property type="project" value="TreeGrafter"/>
</dbReference>
<name>A0AAW1NU97_9CHLO</name>
<reference evidence="4 5" key="1">
    <citation type="journal article" date="2024" name="Nat. Commun.">
        <title>Phylogenomics reveals the evolutionary origins of lichenization in chlorophyte algae.</title>
        <authorList>
            <person name="Puginier C."/>
            <person name="Libourel C."/>
            <person name="Otte J."/>
            <person name="Skaloud P."/>
            <person name="Haon M."/>
            <person name="Grisel S."/>
            <person name="Petersen M."/>
            <person name="Berrin J.G."/>
            <person name="Delaux P.M."/>
            <person name="Dal Grande F."/>
            <person name="Keller J."/>
        </authorList>
    </citation>
    <scope>NUCLEOTIDE SEQUENCE [LARGE SCALE GENOMIC DNA]</scope>
    <source>
        <strain evidence="4 5">SAG 2036</strain>
    </source>
</reference>
<keyword evidence="2" id="KW-0521">NADP</keyword>
<dbReference type="CDD" id="cd05251">
    <property type="entry name" value="NmrA_like_SDR_a"/>
    <property type="match status" value="1"/>
</dbReference>
<dbReference type="Pfam" id="PF05368">
    <property type="entry name" value="NmrA"/>
    <property type="match status" value="1"/>
</dbReference>
<evidence type="ECO:0000259" key="3">
    <source>
        <dbReference type="Pfam" id="PF05368"/>
    </source>
</evidence>
<feature type="domain" description="NmrA-like" evidence="3">
    <location>
        <begin position="1"/>
        <end position="220"/>
    </location>
</feature>
<proteinExistence type="inferred from homology"/>
<dbReference type="SUPFAM" id="SSF51735">
    <property type="entry name" value="NAD(P)-binding Rossmann-fold domains"/>
    <property type="match status" value="1"/>
</dbReference>
<dbReference type="InterPro" id="IPR008030">
    <property type="entry name" value="NmrA-like"/>
</dbReference>
<evidence type="ECO:0000256" key="2">
    <source>
        <dbReference type="ARBA" id="ARBA00022857"/>
    </source>
</evidence>
<dbReference type="Gene3D" id="3.40.50.720">
    <property type="entry name" value="NAD(P)-binding Rossmann-like Domain"/>
    <property type="match status" value="1"/>
</dbReference>
<evidence type="ECO:0000256" key="1">
    <source>
        <dbReference type="ARBA" id="ARBA00006328"/>
    </source>
</evidence>
<dbReference type="AlphaFoldDB" id="A0AAW1NU97"/>
<organism evidence="4 5">
    <name type="scientific">Symbiochloris irregularis</name>
    <dbReference type="NCBI Taxonomy" id="706552"/>
    <lineage>
        <taxon>Eukaryota</taxon>
        <taxon>Viridiplantae</taxon>
        <taxon>Chlorophyta</taxon>
        <taxon>core chlorophytes</taxon>
        <taxon>Trebouxiophyceae</taxon>
        <taxon>Trebouxiales</taxon>
        <taxon>Trebouxiaceae</taxon>
        <taxon>Symbiochloris</taxon>
    </lineage>
</organism>
<dbReference type="EMBL" id="JALJOQ010000134">
    <property type="protein sequence ID" value="KAK9794908.1"/>
    <property type="molecule type" value="Genomic_DNA"/>
</dbReference>
<evidence type="ECO:0000313" key="4">
    <source>
        <dbReference type="EMBL" id="KAK9794908.1"/>
    </source>
</evidence>
<comment type="similarity">
    <text evidence="1">Belongs to the NmrA-type oxidoreductase family.</text>
</comment>
<sequence>MKPRVAVIGATGKQGGAVVTALLRRAIFEVVAVVRDLHSGAARSLAERGVELREGNLDSACSLEQAFSGCHGVFLVTDLVSCKGDRTRELQQGKNASDAANKAGVQHIVFSSLEDPRPGLSEDMPSVHNGLKLPGKMVKVDIEAYIKKTGPPASYLITSAYYENYFAWYRYQLQADGTYLLRTNVSTKPFCQNAVADIAESAAVAFERRKQVLGKQIPVKTRPVQDRLVLGVPFREWAIANKEALLARLKEATHVDSNSYVPYGFSH</sequence>
<accession>A0AAW1NU97</accession>
<keyword evidence="5" id="KW-1185">Reference proteome</keyword>
<dbReference type="InterPro" id="IPR036291">
    <property type="entry name" value="NAD(P)-bd_dom_sf"/>
</dbReference>
<dbReference type="PANTHER" id="PTHR42748">
    <property type="entry name" value="NITROGEN METABOLITE REPRESSION PROTEIN NMRA FAMILY MEMBER"/>
    <property type="match status" value="1"/>
</dbReference>